<dbReference type="Proteomes" id="UP000291758">
    <property type="component" value="Chromosome"/>
</dbReference>
<organism evidence="2 3">
    <name type="scientific">Xylanimonas allomyrinae</name>
    <dbReference type="NCBI Taxonomy" id="2509459"/>
    <lineage>
        <taxon>Bacteria</taxon>
        <taxon>Bacillati</taxon>
        <taxon>Actinomycetota</taxon>
        <taxon>Actinomycetes</taxon>
        <taxon>Micrococcales</taxon>
        <taxon>Promicromonosporaceae</taxon>
        <taxon>Xylanimonas</taxon>
    </lineage>
</organism>
<proteinExistence type="predicted"/>
<reference evidence="2 3" key="1">
    <citation type="submission" date="2019-01" db="EMBL/GenBank/DDBJ databases">
        <title>Genome sequencing of strain 2JSPR-7.</title>
        <authorList>
            <person name="Heo J."/>
            <person name="Kim S.-J."/>
            <person name="Kim J.-S."/>
            <person name="Hong S.-B."/>
            <person name="Kwon S.-W."/>
        </authorList>
    </citation>
    <scope>NUCLEOTIDE SEQUENCE [LARGE SCALE GENOMIC DNA]</scope>
    <source>
        <strain evidence="2 3">2JSPR-7</strain>
    </source>
</reference>
<accession>A0A4P6EKY9</accession>
<dbReference type="SUPFAM" id="SSF53448">
    <property type="entry name" value="Nucleotide-diphospho-sugar transferases"/>
    <property type="match status" value="2"/>
</dbReference>
<keyword evidence="2" id="KW-0808">Transferase</keyword>
<dbReference type="PANTHER" id="PTHR43179">
    <property type="entry name" value="RHAMNOSYLTRANSFERASE WBBL"/>
    <property type="match status" value="1"/>
</dbReference>
<gene>
    <name evidence="2" type="ORF">ET495_09110</name>
</gene>
<dbReference type="PANTHER" id="PTHR43179:SF7">
    <property type="entry name" value="RHAMNOSYLTRANSFERASE WBBL"/>
    <property type="match status" value="1"/>
</dbReference>
<evidence type="ECO:0000313" key="2">
    <source>
        <dbReference type="EMBL" id="QAY63380.1"/>
    </source>
</evidence>
<dbReference type="Gene3D" id="3.90.550.10">
    <property type="entry name" value="Spore Coat Polysaccharide Biosynthesis Protein SpsA, Chain A"/>
    <property type="match status" value="2"/>
</dbReference>
<dbReference type="GO" id="GO:0016740">
    <property type="term" value="F:transferase activity"/>
    <property type="evidence" value="ECO:0007669"/>
    <property type="project" value="UniProtKB-KW"/>
</dbReference>
<dbReference type="InterPro" id="IPR001173">
    <property type="entry name" value="Glyco_trans_2-like"/>
</dbReference>
<dbReference type="CDD" id="cd04184">
    <property type="entry name" value="GT2_RfbC_Mx_like"/>
    <property type="match status" value="1"/>
</dbReference>
<dbReference type="EMBL" id="CP035495">
    <property type="protein sequence ID" value="QAY63380.1"/>
    <property type="molecule type" value="Genomic_DNA"/>
</dbReference>
<name>A0A4P6EKY9_9MICO</name>
<keyword evidence="3" id="KW-1185">Reference proteome</keyword>
<feature type="domain" description="Glycosyltransferase 2-like" evidence="1">
    <location>
        <begin position="7"/>
        <end position="128"/>
    </location>
</feature>
<dbReference type="Pfam" id="PF00535">
    <property type="entry name" value="Glycos_transf_2"/>
    <property type="match status" value="1"/>
</dbReference>
<dbReference type="KEGG" id="xyl:ET495_09110"/>
<evidence type="ECO:0000313" key="3">
    <source>
        <dbReference type="Proteomes" id="UP000291758"/>
    </source>
</evidence>
<sequence>MTTPRFSIVTPVYDPDIAVLERTIASVVGQTYRDWEWITVDDASPDARVRDVLRQAARRDPRIVVVDRATNGHIVAASNDGVARARGEFVALLDHDDLLAPHALASMAAAIDAHPRADYLYSDEDKVDAQGRHYDTFRKPPWSPERLRGQMYTGHLQVLRTDLVREVGAFREGFDGSQDHDLALRVTEKAREIVHVPEVLYHWRAVDGSTAADENAKPYTWEAGRRAVAEHCRRTGLAARVALGPQTGTYRVTRTGAVDGVVSVVIPTRGDAGVVFGQERVFVVDAVRSLVDLAGDVDLEIVVVYDPPTPATVLDELREIAGTDLVLVPYTKPFSYSEKCNVGVAASSGTYVVQLNDDVEILSHDFVTQLVLPLADPPTAGSRVGMTGARLLFEDGTLQHAGINNRFGGPYNALQGMPDGAAGPFGALQIDREVTALTGACIALRRETWDAVGGFTETLPVNYNDVDLSLKVARLGLRRVWLAHVRAFHFESKSRVAGVAQWEIDRFRARWGFGAERDLYLPEEPPVPLGRRLADAVRRRIAHRG</sequence>
<evidence type="ECO:0000259" key="1">
    <source>
        <dbReference type="Pfam" id="PF00535"/>
    </source>
</evidence>
<dbReference type="AlphaFoldDB" id="A0A4P6EKY9"/>
<dbReference type="OrthoDB" id="7615426at2"/>
<protein>
    <submittedName>
        <fullName evidence="2">Glycosyltransferase</fullName>
    </submittedName>
</protein>
<dbReference type="RefSeq" id="WP_129204424.1">
    <property type="nucleotide sequence ID" value="NZ_CP035495.1"/>
</dbReference>
<dbReference type="InterPro" id="IPR029044">
    <property type="entry name" value="Nucleotide-diphossugar_trans"/>
</dbReference>